<dbReference type="InterPro" id="IPR000669">
    <property type="entry name" value="Mannitol_DH"/>
</dbReference>
<dbReference type="GO" id="GO:0009026">
    <property type="term" value="F:tagaturonate reductase activity"/>
    <property type="evidence" value="ECO:0007669"/>
    <property type="project" value="TreeGrafter"/>
</dbReference>
<dbReference type="Pfam" id="PF01232">
    <property type="entry name" value="Mannitol_dh"/>
    <property type="match status" value="1"/>
</dbReference>
<dbReference type="EMBL" id="FXTH01000014">
    <property type="protein sequence ID" value="SMO80420.1"/>
    <property type="molecule type" value="Genomic_DNA"/>
</dbReference>
<dbReference type="NCBIfam" id="NF002969">
    <property type="entry name" value="PRK03643.1"/>
    <property type="match status" value="1"/>
</dbReference>
<dbReference type="OrthoDB" id="9768714at2"/>
<dbReference type="InterPro" id="IPR008927">
    <property type="entry name" value="6-PGluconate_DH-like_C_sf"/>
</dbReference>
<dbReference type="InterPro" id="IPR036291">
    <property type="entry name" value="NAD(P)-bd_dom_sf"/>
</dbReference>
<dbReference type="Gene3D" id="3.40.50.720">
    <property type="entry name" value="NAD(P)-binding Rossmann-like Domain"/>
    <property type="match status" value="1"/>
</dbReference>
<dbReference type="GO" id="GO:0008926">
    <property type="term" value="F:mannitol-1-phosphate 5-dehydrogenase activity"/>
    <property type="evidence" value="ECO:0007669"/>
    <property type="project" value="TreeGrafter"/>
</dbReference>
<dbReference type="Proteomes" id="UP000317593">
    <property type="component" value="Unassembled WGS sequence"/>
</dbReference>
<organism evidence="5 6">
    <name type="scientific">Fodinibius sediminis</name>
    <dbReference type="NCBI Taxonomy" id="1214077"/>
    <lineage>
        <taxon>Bacteria</taxon>
        <taxon>Pseudomonadati</taxon>
        <taxon>Balneolota</taxon>
        <taxon>Balneolia</taxon>
        <taxon>Balneolales</taxon>
        <taxon>Balneolaceae</taxon>
        <taxon>Fodinibius</taxon>
    </lineage>
</organism>
<keyword evidence="1" id="KW-0560">Oxidoreductase</keyword>
<dbReference type="SUPFAM" id="SSF48179">
    <property type="entry name" value="6-phosphogluconate dehydrogenase C-terminal domain-like"/>
    <property type="match status" value="1"/>
</dbReference>
<dbReference type="GO" id="GO:0019592">
    <property type="term" value="P:mannitol catabolic process"/>
    <property type="evidence" value="ECO:0007669"/>
    <property type="project" value="TreeGrafter"/>
</dbReference>
<dbReference type="Gene3D" id="1.10.1040.10">
    <property type="entry name" value="N-(1-d-carboxylethyl)-l-norvaline Dehydrogenase, domain 2"/>
    <property type="match status" value="1"/>
</dbReference>
<evidence type="ECO:0000313" key="5">
    <source>
        <dbReference type="EMBL" id="SMO80420.1"/>
    </source>
</evidence>
<dbReference type="GO" id="GO:0019698">
    <property type="term" value="P:D-galacturonate catabolic process"/>
    <property type="evidence" value="ECO:0007669"/>
    <property type="project" value="TreeGrafter"/>
</dbReference>
<keyword evidence="6" id="KW-1185">Reference proteome</keyword>
<evidence type="ECO:0000313" key="6">
    <source>
        <dbReference type="Proteomes" id="UP000317593"/>
    </source>
</evidence>
<dbReference type="PANTHER" id="PTHR30524:SF0">
    <property type="entry name" value="ALTRONATE OXIDOREDUCTASE-RELATED"/>
    <property type="match status" value="1"/>
</dbReference>
<feature type="domain" description="Mannitol dehydrogenase N-terminal" evidence="3">
    <location>
        <begin position="19"/>
        <end position="260"/>
    </location>
</feature>
<dbReference type="InterPro" id="IPR013131">
    <property type="entry name" value="Mannitol_DH_N"/>
</dbReference>
<dbReference type="GO" id="GO:0005829">
    <property type="term" value="C:cytosol"/>
    <property type="evidence" value="ECO:0007669"/>
    <property type="project" value="TreeGrafter"/>
</dbReference>
<feature type="domain" description="Mannitol dehydrogenase C-terminal" evidence="4">
    <location>
        <begin position="274"/>
        <end position="466"/>
    </location>
</feature>
<evidence type="ECO:0000256" key="2">
    <source>
        <dbReference type="ARBA" id="ARBA00023027"/>
    </source>
</evidence>
<dbReference type="InterPro" id="IPR013328">
    <property type="entry name" value="6PGD_dom2"/>
</dbReference>
<dbReference type="PRINTS" id="PR00084">
    <property type="entry name" value="MTLDHDRGNASE"/>
</dbReference>
<dbReference type="InterPro" id="IPR013118">
    <property type="entry name" value="Mannitol_DH_C"/>
</dbReference>
<name>A0A521EB84_9BACT</name>
<evidence type="ECO:0000259" key="4">
    <source>
        <dbReference type="Pfam" id="PF08125"/>
    </source>
</evidence>
<reference evidence="5 6" key="1">
    <citation type="submission" date="2017-05" db="EMBL/GenBank/DDBJ databases">
        <authorList>
            <person name="Varghese N."/>
            <person name="Submissions S."/>
        </authorList>
    </citation>
    <scope>NUCLEOTIDE SEQUENCE [LARGE SCALE GENOMIC DNA]</scope>
    <source>
        <strain evidence="5 6">DSM 21194</strain>
    </source>
</reference>
<accession>A0A521EB84</accession>
<evidence type="ECO:0000259" key="3">
    <source>
        <dbReference type="Pfam" id="PF01232"/>
    </source>
</evidence>
<protein>
    <submittedName>
        <fullName evidence="5">Tagaturonate reductase</fullName>
    </submittedName>
</protein>
<dbReference type="Pfam" id="PF08125">
    <property type="entry name" value="Mannitol_dh_C"/>
    <property type="match status" value="1"/>
</dbReference>
<keyword evidence="2" id="KW-0520">NAD</keyword>
<dbReference type="AlphaFoldDB" id="A0A521EB84"/>
<dbReference type="PANTHER" id="PTHR30524">
    <property type="entry name" value="MANNITOL-1-PHOSPHATE 5-DEHYDROGENASE"/>
    <property type="match status" value="1"/>
</dbReference>
<dbReference type="RefSeq" id="WP_142715368.1">
    <property type="nucleotide sequence ID" value="NZ_FXTH01000014.1"/>
</dbReference>
<dbReference type="SUPFAM" id="SSF51735">
    <property type="entry name" value="NAD(P)-binding Rossmann-fold domains"/>
    <property type="match status" value="1"/>
</dbReference>
<evidence type="ECO:0000256" key="1">
    <source>
        <dbReference type="ARBA" id="ARBA00023002"/>
    </source>
</evidence>
<sequence>MEQALNRTTAGTGEAPPVKILQFGEGNFLRAFVDWMIDILNEQTSFSGAIEVIQPIPHGRVDTLNQQEGLYHVLLEGIRKGKPHAERRLITSVKGGLNPYEDYKGYLQLAENPGLEFIVSNTTEAGIAFDNTDTSADTIPNSFPGKLTALLYHRFTHFQGAPSKAPVIVPCELIDRNGDKLKQYVLQYADLWDTDPAFHSWIKQHCIFCNTLVDRIVPGYPEEKADSIQKEMGYNDQLIVAGEYFHLWVIEGPSHIQKQLPFQEAGLNVLFVDDLTPYRTRKVRILNGLHTSMVPVGYLNGNRTVKQAVDDEVLGPFLEKELFEEIIPTLDLPEEELSDFAHDILDRFRNPFIKHELSAIALNSISKYKVRVLPSLLKYHELHDTLPDRLVFALAAMICFYRGEWEGDKMPLNDSEEVIAFIQKAWRKKDIRDTVQMVLGNKSFWGQDLNDIQGLTQKITASVMEIQQNGITSTLQKAELWG</sequence>
<gene>
    <name evidence="5" type="ORF">SAMN06265218_11421</name>
</gene>
<proteinExistence type="predicted"/>